<accession>A0A8J7SVP2</accession>
<dbReference type="EMBL" id="JAESVP010000005">
    <property type="protein sequence ID" value="MBL4928876.1"/>
    <property type="molecule type" value="Genomic_DNA"/>
</dbReference>
<name>A0A8J7SVP2_9RHOB</name>
<gene>
    <name evidence="3" type="ORF">JI744_12235</name>
</gene>
<comment type="similarity">
    <text evidence="1 2">Belongs to the UPF0301 (AlgH) family.</text>
</comment>
<dbReference type="RefSeq" id="WP_202661322.1">
    <property type="nucleotide sequence ID" value="NZ_JAESVP010000005.1"/>
</dbReference>
<evidence type="ECO:0000256" key="1">
    <source>
        <dbReference type="ARBA" id="ARBA00009600"/>
    </source>
</evidence>
<dbReference type="PANTHER" id="PTHR30327:SF1">
    <property type="entry name" value="UPF0301 PROTEIN YQGE"/>
    <property type="match status" value="1"/>
</dbReference>
<evidence type="ECO:0000313" key="4">
    <source>
        <dbReference type="Proteomes" id="UP000619033"/>
    </source>
</evidence>
<dbReference type="Pfam" id="PF02622">
    <property type="entry name" value="DUF179"/>
    <property type="match status" value="1"/>
</dbReference>
<dbReference type="PANTHER" id="PTHR30327">
    <property type="entry name" value="UNCHARACTERIZED PROTEIN YQGE"/>
    <property type="match status" value="1"/>
</dbReference>
<sequence>MDLTGKLLIAMPALGDPRFEKSVILICAHTDEGAMGLIVNKSIPDLSLSNLLEHLEIPRAEEGREIRIRYGGPVERGRGFVLHSRDYRGGETTMKIPGGYGMTATLDVLEALARGEGPHRALLALGYSGWGPGQLEDEIARNDWLTAEAEPALIFAEDDPAKWGAALKTMGIDPITLSATAGRA</sequence>
<dbReference type="GO" id="GO:0005829">
    <property type="term" value="C:cytosol"/>
    <property type="evidence" value="ECO:0007669"/>
    <property type="project" value="TreeGrafter"/>
</dbReference>
<dbReference type="Proteomes" id="UP000619033">
    <property type="component" value="Unassembled WGS sequence"/>
</dbReference>
<comment type="caution">
    <text evidence="3">The sequence shown here is derived from an EMBL/GenBank/DDBJ whole genome shotgun (WGS) entry which is preliminary data.</text>
</comment>
<dbReference type="HAMAP" id="MF_00758">
    <property type="entry name" value="UPF0301"/>
    <property type="match status" value="1"/>
</dbReference>
<dbReference type="AlphaFoldDB" id="A0A8J7SVP2"/>
<dbReference type="SUPFAM" id="SSF143456">
    <property type="entry name" value="VC0467-like"/>
    <property type="match status" value="1"/>
</dbReference>
<reference evidence="3" key="1">
    <citation type="submission" date="2021-01" db="EMBL/GenBank/DDBJ databases">
        <title>Genome seq and assembly of Tabrizicola sp. KVB23.</title>
        <authorList>
            <person name="Chhetri G."/>
        </authorList>
    </citation>
    <scope>NUCLEOTIDE SEQUENCE</scope>
    <source>
        <strain evidence="3">KVB23</strain>
    </source>
</reference>
<evidence type="ECO:0000256" key="2">
    <source>
        <dbReference type="HAMAP-Rule" id="MF_00758"/>
    </source>
</evidence>
<dbReference type="NCBIfam" id="NF001268">
    <property type="entry name" value="PRK00228.1-4"/>
    <property type="match status" value="1"/>
</dbReference>
<organism evidence="3 4">
    <name type="scientific">Fuscibacter oryzae</name>
    <dbReference type="NCBI Taxonomy" id="2803939"/>
    <lineage>
        <taxon>Bacteria</taxon>
        <taxon>Pseudomonadati</taxon>
        <taxon>Pseudomonadota</taxon>
        <taxon>Alphaproteobacteria</taxon>
        <taxon>Rhodobacterales</taxon>
        <taxon>Paracoccaceae</taxon>
        <taxon>Fuscibacter</taxon>
    </lineage>
</organism>
<evidence type="ECO:0000313" key="3">
    <source>
        <dbReference type="EMBL" id="MBL4928876.1"/>
    </source>
</evidence>
<proteinExistence type="inferred from homology"/>
<dbReference type="Gene3D" id="3.40.1740.10">
    <property type="entry name" value="VC0467-like"/>
    <property type="match status" value="1"/>
</dbReference>
<keyword evidence="4" id="KW-1185">Reference proteome</keyword>
<dbReference type="InterPro" id="IPR003774">
    <property type="entry name" value="AlgH-like"/>
</dbReference>
<protein>
    <recommendedName>
        <fullName evidence="2">UPF0301 protein JI744_12235</fullName>
    </recommendedName>
</protein>